<dbReference type="EMBL" id="JANVFU010000012">
    <property type="protein sequence ID" value="KAJ3741275.1"/>
    <property type="molecule type" value="Genomic_DNA"/>
</dbReference>
<dbReference type="Proteomes" id="UP001142393">
    <property type="component" value="Unassembled WGS sequence"/>
</dbReference>
<protein>
    <submittedName>
        <fullName evidence="2">Uncharacterized protein</fullName>
    </submittedName>
</protein>
<accession>A0A9W8NUR7</accession>
<keyword evidence="3" id="KW-1185">Reference proteome</keyword>
<gene>
    <name evidence="2" type="ORF">DFH05DRAFT_1528136</name>
</gene>
<sequence>MFSTLSPLAGYSTSRFIILVVLGLVSFACAAPLQPKPTHTTTPSLATFTLKPSSSTSSSLSSSSLSTAIALTPSFIPRTNTNSKTFDVSFLDTRSDDNKFIQEPIRQFLELVDIEVSSFIGTPNFLGTKHDRDFHFELIRDGRQEYYGAIGDRNLAIDKVAATKPGYSYDGSGLYGSLTVVGSHGPLAPHTVVFRVKDRKASYLDYAISLFFVLSTMGMNHEGGTFLRIFVVTLNKLEWNSGAKAS</sequence>
<comment type="caution">
    <text evidence="2">The sequence shown here is derived from an EMBL/GenBank/DDBJ whole genome shotgun (WGS) entry which is preliminary data.</text>
</comment>
<evidence type="ECO:0000256" key="1">
    <source>
        <dbReference type="SAM" id="SignalP"/>
    </source>
</evidence>
<name>A0A9W8NUR7_9AGAR</name>
<evidence type="ECO:0000313" key="3">
    <source>
        <dbReference type="Proteomes" id="UP001142393"/>
    </source>
</evidence>
<keyword evidence="1" id="KW-0732">Signal</keyword>
<feature type="chain" id="PRO_5040943401" evidence="1">
    <location>
        <begin position="31"/>
        <end position="246"/>
    </location>
</feature>
<proteinExistence type="predicted"/>
<reference evidence="2 3" key="1">
    <citation type="journal article" date="2023" name="Proc. Natl. Acad. Sci. U.S.A.">
        <title>A global phylogenomic analysis of the shiitake genus Lentinula.</title>
        <authorList>
            <person name="Sierra-Patev S."/>
            <person name="Min B."/>
            <person name="Naranjo-Ortiz M."/>
            <person name="Looney B."/>
            <person name="Konkel Z."/>
            <person name="Slot J.C."/>
            <person name="Sakamoto Y."/>
            <person name="Steenwyk J.L."/>
            <person name="Rokas A."/>
            <person name="Carro J."/>
            <person name="Camarero S."/>
            <person name="Ferreira P."/>
            <person name="Molpeceres G."/>
            <person name="Ruiz-Duenas F.J."/>
            <person name="Serrano A."/>
            <person name="Henrissat B."/>
            <person name="Drula E."/>
            <person name="Hughes K.W."/>
            <person name="Mata J.L."/>
            <person name="Ishikawa N.K."/>
            <person name="Vargas-Isla R."/>
            <person name="Ushijima S."/>
            <person name="Smith C.A."/>
            <person name="Donoghue J."/>
            <person name="Ahrendt S."/>
            <person name="Andreopoulos W."/>
            <person name="He G."/>
            <person name="LaButti K."/>
            <person name="Lipzen A."/>
            <person name="Ng V."/>
            <person name="Riley R."/>
            <person name="Sandor L."/>
            <person name="Barry K."/>
            <person name="Martinez A.T."/>
            <person name="Xiao Y."/>
            <person name="Gibbons J.G."/>
            <person name="Terashima K."/>
            <person name="Grigoriev I.V."/>
            <person name="Hibbett D."/>
        </authorList>
    </citation>
    <scope>NUCLEOTIDE SEQUENCE [LARGE SCALE GENOMIC DNA]</scope>
    <source>
        <strain evidence="2 3">TFB7810</strain>
    </source>
</reference>
<feature type="signal peptide" evidence="1">
    <location>
        <begin position="1"/>
        <end position="30"/>
    </location>
</feature>
<evidence type="ECO:0000313" key="2">
    <source>
        <dbReference type="EMBL" id="KAJ3741275.1"/>
    </source>
</evidence>
<dbReference type="AlphaFoldDB" id="A0A9W8NUR7"/>
<organism evidence="2 3">
    <name type="scientific">Lentinula detonsa</name>
    <dbReference type="NCBI Taxonomy" id="2804962"/>
    <lineage>
        <taxon>Eukaryota</taxon>
        <taxon>Fungi</taxon>
        <taxon>Dikarya</taxon>
        <taxon>Basidiomycota</taxon>
        <taxon>Agaricomycotina</taxon>
        <taxon>Agaricomycetes</taxon>
        <taxon>Agaricomycetidae</taxon>
        <taxon>Agaricales</taxon>
        <taxon>Marasmiineae</taxon>
        <taxon>Omphalotaceae</taxon>
        <taxon>Lentinula</taxon>
    </lineage>
</organism>